<dbReference type="Proteomes" id="UP001358417">
    <property type="component" value="Unassembled WGS sequence"/>
</dbReference>
<evidence type="ECO:0000313" key="3">
    <source>
        <dbReference type="Proteomes" id="UP001358417"/>
    </source>
</evidence>
<evidence type="ECO:0008006" key="4">
    <source>
        <dbReference type="Google" id="ProtNLM"/>
    </source>
</evidence>
<dbReference type="PANTHER" id="PTHR47425:SF2">
    <property type="entry name" value="FARB-RELATED"/>
    <property type="match status" value="1"/>
</dbReference>
<accession>A0AAV9NEY7</accession>
<feature type="compositionally biased region" description="Polar residues" evidence="1">
    <location>
        <begin position="34"/>
        <end position="43"/>
    </location>
</feature>
<dbReference type="PANTHER" id="PTHR47425">
    <property type="entry name" value="FARB-RELATED"/>
    <property type="match status" value="1"/>
</dbReference>
<feature type="compositionally biased region" description="Polar residues" evidence="1">
    <location>
        <begin position="63"/>
        <end position="84"/>
    </location>
</feature>
<feature type="compositionally biased region" description="Low complexity" evidence="1">
    <location>
        <begin position="44"/>
        <end position="62"/>
    </location>
</feature>
<gene>
    <name evidence="2" type="ORF">LTR84_012783</name>
</gene>
<dbReference type="AlphaFoldDB" id="A0AAV9NEY7"/>
<reference evidence="2 3" key="1">
    <citation type="submission" date="2023-08" db="EMBL/GenBank/DDBJ databases">
        <title>Black Yeasts Isolated from many extreme environments.</title>
        <authorList>
            <person name="Coleine C."/>
            <person name="Stajich J.E."/>
            <person name="Selbmann L."/>
        </authorList>
    </citation>
    <scope>NUCLEOTIDE SEQUENCE [LARGE SCALE GENOMIC DNA]</scope>
    <source>
        <strain evidence="2 3">CCFEE 5792</strain>
    </source>
</reference>
<organism evidence="2 3">
    <name type="scientific">Exophiala bonariae</name>
    <dbReference type="NCBI Taxonomy" id="1690606"/>
    <lineage>
        <taxon>Eukaryota</taxon>
        <taxon>Fungi</taxon>
        <taxon>Dikarya</taxon>
        <taxon>Ascomycota</taxon>
        <taxon>Pezizomycotina</taxon>
        <taxon>Eurotiomycetes</taxon>
        <taxon>Chaetothyriomycetidae</taxon>
        <taxon>Chaetothyriales</taxon>
        <taxon>Herpotrichiellaceae</taxon>
        <taxon>Exophiala</taxon>
    </lineage>
</organism>
<dbReference type="EMBL" id="JAVRRD010000008">
    <property type="protein sequence ID" value="KAK5056230.1"/>
    <property type="molecule type" value="Genomic_DNA"/>
</dbReference>
<sequence length="682" mass="76180">MPQVGQYRAAESKSAHGEQRGRACHAEHGRHLNKTNGPLPSRQSDVSSLDADLPPLLSPDSSIASEFNSLDTTESNPTQDLVQNGLQPSISEAGNRTFPGDASGTDTIPLDLTINPSDDTFLEALHDFPGEDNFLVDFEAFTQLPSLYVPDVHSHNATPANRTYTSPLSWVANWCEHDNGQHARLKPTNISLAPETIESLLRDYFQFANPSFPVVSEWDLYRLTHPNDIEGGEQIPPMSLALFNAIMFAGSAFATIEVAQGAGFSDIRAMRDAFHARAAYHYEARCERDLLNQIRICLLLSQRRKYPDGMFENEKWTLRAQHLLQKTEKLPLISDNQSQGGKSSRWKVLQCCCLVRAQRVLIGTHRNASVTTTQIEPPCITIMDLEDDLRFSWFLTATIKEKLAQVFVASVDLHRSLAPLCPLILRRDSEPGAAQKGTPTFTPFRGSVMGALEEVERSLVEWRARYDGLFLTSDTCPVLPPSLQATAAYVNLCYEYGISYLHQISLDFERSSTTPWAARMRESSREALQISAASTTRILRDLLGQEAVKFLPFSTRSITMLFIPLTINSVFLKSSVQSCKRSVYDLSICFQALEVLAERHEIADFFWELNNALVMLVHEKMAKGDVSPTPLGSGKNSWDKMTSAYDAPEKVPLPQTDTYSSVLKFLRQSFVLGSVQWEVLSH</sequence>
<name>A0AAV9NEY7_9EURO</name>
<dbReference type="GeneID" id="89980925"/>
<evidence type="ECO:0000256" key="1">
    <source>
        <dbReference type="SAM" id="MobiDB-lite"/>
    </source>
</evidence>
<dbReference type="RefSeq" id="XP_064708200.1">
    <property type="nucleotide sequence ID" value="XM_064856300.1"/>
</dbReference>
<dbReference type="CDD" id="cd12148">
    <property type="entry name" value="fungal_TF_MHR"/>
    <property type="match status" value="1"/>
</dbReference>
<dbReference type="InterPro" id="IPR052761">
    <property type="entry name" value="Fungal_Detox/Toxin_TFs"/>
</dbReference>
<proteinExistence type="predicted"/>
<keyword evidence="3" id="KW-1185">Reference proteome</keyword>
<evidence type="ECO:0000313" key="2">
    <source>
        <dbReference type="EMBL" id="KAK5056230.1"/>
    </source>
</evidence>
<comment type="caution">
    <text evidence="2">The sequence shown here is derived from an EMBL/GenBank/DDBJ whole genome shotgun (WGS) entry which is preliminary data.</text>
</comment>
<feature type="compositionally biased region" description="Basic and acidic residues" evidence="1">
    <location>
        <begin position="10"/>
        <end position="30"/>
    </location>
</feature>
<protein>
    <recommendedName>
        <fullName evidence="4">Transcription factor domain-containing protein</fullName>
    </recommendedName>
</protein>
<feature type="region of interest" description="Disordered" evidence="1">
    <location>
        <begin position="1"/>
        <end position="84"/>
    </location>
</feature>